<dbReference type="GO" id="GO:0035556">
    <property type="term" value="P:intracellular signal transduction"/>
    <property type="evidence" value="ECO:0007669"/>
    <property type="project" value="InterPro"/>
</dbReference>
<feature type="region of interest" description="Disordered" evidence="14">
    <location>
        <begin position="1330"/>
        <end position="1435"/>
    </location>
</feature>
<dbReference type="FunFam" id="3.10.20.230:FF:000008">
    <property type="entry name" value="retinitis pigmentosa 1-like 1 protein"/>
    <property type="match status" value="1"/>
</dbReference>
<feature type="compositionally biased region" description="Polar residues" evidence="14">
    <location>
        <begin position="1251"/>
        <end position="1264"/>
    </location>
</feature>
<evidence type="ECO:0000256" key="4">
    <source>
        <dbReference type="ARBA" id="ARBA00022606"/>
    </source>
</evidence>
<comment type="function">
    <text evidence="11">Required for the differentiation of photoreceptor cells. Plays a role in the organization of outer segment of rod and cone photoreceptors.</text>
</comment>
<evidence type="ECO:0000256" key="12">
    <source>
        <dbReference type="ARBA" id="ARBA00065121"/>
    </source>
</evidence>
<feature type="region of interest" description="Disordered" evidence="14">
    <location>
        <begin position="638"/>
        <end position="748"/>
    </location>
</feature>
<feature type="region of interest" description="Disordered" evidence="14">
    <location>
        <begin position="1188"/>
        <end position="1212"/>
    </location>
</feature>
<evidence type="ECO:0000313" key="20">
    <source>
        <dbReference type="RefSeq" id="XP_035887914.1"/>
    </source>
</evidence>
<dbReference type="InterPro" id="IPR003533">
    <property type="entry name" value="Doublecortin_dom"/>
</dbReference>
<feature type="compositionally biased region" description="Basic and acidic residues" evidence="14">
    <location>
        <begin position="1846"/>
        <end position="1862"/>
    </location>
</feature>
<evidence type="ECO:0000259" key="15">
    <source>
        <dbReference type="PROSITE" id="PS50309"/>
    </source>
</evidence>
<keyword evidence="3" id="KW-0963">Cytoplasm</keyword>
<organism evidence="16 17">
    <name type="scientific">Phyllostomus discolor</name>
    <name type="common">pale spear-nosed bat</name>
    <dbReference type="NCBI Taxonomy" id="89673"/>
    <lineage>
        <taxon>Eukaryota</taxon>
        <taxon>Metazoa</taxon>
        <taxon>Chordata</taxon>
        <taxon>Craniata</taxon>
        <taxon>Vertebrata</taxon>
        <taxon>Euteleostomi</taxon>
        <taxon>Mammalia</taxon>
        <taxon>Eutheria</taxon>
        <taxon>Laurasiatheria</taxon>
        <taxon>Chiroptera</taxon>
        <taxon>Yangochiroptera</taxon>
        <taxon>Phyllostomidae</taxon>
        <taxon>Phyllostominae</taxon>
        <taxon>Phyllostomus</taxon>
    </lineage>
</organism>
<dbReference type="Pfam" id="PF03607">
    <property type="entry name" value="DCX"/>
    <property type="match status" value="2"/>
</dbReference>
<evidence type="ECO:0000256" key="14">
    <source>
        <dbReference type="SAM" id="MobiDB-lite"/>
    </source>
</evidence>
<dbReference type="GO" id="GO:0007601">
    <property type="term" value="P:visual perception"/>
    <property type="evidence" value="ECO:0007669"/>
    <property type="project" value="UniProtKB-KW"/>
</dbReference>
<evidence type="ECO:0000256" key="6">
    <source>
        <dbReference type="ARBA" id="ARBA00022794"/>
    </source>
</evidence>
<evidence type="ECO:0000256" key="10">
    <source>
        <dbReference type="ARBA" id="ARBA00023305"/>
    </source>
</evidence>
<dbReference type="GeneID" id="114502287"/>
<name>A0A6J2M9D3_9CHIR</name>
<feature type="compositionally biased region" description="Polar residues" evidence="14">
    <location>
        <begin position="238"/>
        <end position="251"/>
    </location>
</feature>
<feature type="region of interest" description="Disordered" evidence="14">
    <location>
        <begin position="784"/>
        <end position="843"/>
    </location>
</feature>
<feature type="region of interest" description="Disordered" evidence="14">
    <location>
        <begin position="232"/>
        <end position="265"/>
    </location>
</feature>
<dbReference type="RefSeq" id="XP_035887914.1">
    <property type="nucleotide sequence ID" value="XM_036032021.1"/>
</dbReference>
<evidence type="ECO:0000313" key="16">
    <source>
        <dbReference type="Proteomes" id="UP000504628"/>
    </source>
</evidence>
<feature type="region of interest" description="Disordered" evidence="14">
    <location>
        <begin position="968"/>
        <end position="1064"/>
    </location>
</feature>
<feature type="compositionally biased region" description="Basic and acidic residues" evidence="14">
    <location>
        <begin position="1632"/>
        <end position="1644"/>
    </location>
</feature>
<feature type="compositionally biased region" description="Basic and acidic residues" evidence="14">
    <location>
        <begin position="1237"/>
        <end position="1249"/>
    </location>
</feature>
<dbReference type="Proteomes" id="UP000504628">
    <property type="component" value="Chromosome 8"/>
</dbReference>
<dbReference type="RefSeq" id="XP_035887912.1">
    <property type="nucleotide sequence ID" value="XM_036032019.1"/>
</dbReference>
<evidence type="ECO:0000256" key="9">
    <source>
        <dbReference type="ARBA" id="ARBA00023273"/>
    </source>
</evidence>
<evidence type="ECO:0000256" key="13">
    <source>
        <dbReference type="ARBA" id="ARBA00069882"/>
    </source>
</evidence>
<dbReference type="PANTHER" id="PTHR23005:SF3">
    <property type="entry name" value="RETINITIS PIGMENTOSA 1-LIKE 1 PROTEIN"/>
    <property type="match status" value="1"/>
</dbReference>
<dbReference type="OrthoDB" id="1738954at2759"/>
<evidence type="ECO:0000256" key="5">
    <source>
        <dbReference type="ARBA" id="ARBA00022737"/>
    </source>
</evidence>
<dbReference type="GO" id="GO:0042461">
    <property type="term" value="P:photoreceptor cell development"/>
    <property type="evidence" value="ECO:0007669"/>
    <property type="project" value="TreeGrafter"/>
</dbReference>
<dbReference type="KEGG" id="pdic:114502287"/>
<reference evidence="17 18" key="1">
    <citation type="submission" date="2025-04" db="UniProtKB">
        <authorList>
            <consortium name="RefSeq"/>
        </authorList>
    </citation>
    <scope>IDENTIFICATION</scope>
    <source>
        <tissue evidence="17 18">Muscle</tissue>
    </source>
</reference>
<feature type="compositionally biased region" description="Polar residues" evidence="14">
    <location>
        <begin position="1807"/>
        <end position="1833"/>
    </location>
</feature>
<keyword evidence="7" id="KW-0969">Cilium</keyword>
<dbReference type="SUPFAM" id="SSF89837">
    <property type="entry name" value="Doublecortin (DC)"/>
    <property type="match status" value="2"/>
</dbReference>
<keyword evidence="5" id="KW-0677">Repeat</keyword>
<dbReference type="PANTHER" id="PTHR23005">
    <property type="entry name" value="RETINITIS PIGMENTOSA 1 PROTEIN"/>
    <property type="match status" value="1"/>
</dbReference>
<dbReference type="SMART" id="SM00537">
    <property type="entry name" value="DCX"/>
    <property type="match status" value="2"/>
</dbReference>
<feature type="compositionally biased region" description="Basic and acidic residues" evidence="14">
    <location>
        <begin position="1907"/>
        <end position="1929"/>
    </location>
</feature>
<feature type="compositionally biased region" description="Low complexity" evidence="14">
    <location>
        <begin position="418"/>
        <end position="430"/>
    </location>
</feature>
<keyword evidence="16" id="KW-1185">Reference proteome</keyword>
<dbReference type="PROSITE" id="PS50309">
    <property type="entry name" value="DC"/>
    <property type="match status" value="2"/>
</dbReference>
<feature type="region of interest" description="Disordered" evidence="14">
    <location>
        <begin position="1230"/>
        <end position="1289"/>
    </location>
</feature>
<keyword evidence="6" id="KW-0970">Cilium biogenesis/degradation</keyword>
<feature type="region of interest" description="Disordered" evidence="14">
    <location>
        <begin position="283"/>
        <end position="310"/>
    </location>
</feature>
<feature type="compositionally biased region" description="Basic and acidic residues" evidence="14">
    <location>
        <begin position="1708"/>
        <end position="1721"/>
    </location>
</feature>
<accession>A0A6J2M9D3</accession>
<dbReference type="GO" id="GO:0001750">
    <property type="term" value="C:photoreceptor outer segment"/>
    <property type="evidence" value="ECO:0007669"/>
    <property type="project" value="UniProtKB-SubCell"/>
</dbReference>
<feature type="domain" description="Doublecortin" evidence="15">
    <location>
        <begin position="152"/>
        <end position="231"/>
    </location>
</feature>
<dbReference type="Gene3D" id="3.10.20.230">
    <property type="entry name" value="Doublecortin domain"/>
    <property type="match status" value="2"/>
</dbReference>
<feature type="region of interest" description="Disordered" evidence="14">
    <location>
        <begin position="418"/>
        <end position="609"/>
    </location>
</feature>
<feature type="region of interest" description="Disordered" evidence="14">
    <location>
        <begin position="104"/>
        <end position="152"/>
    </location>
</feature>
<evidence type="ECO:0000313" key="17">
    <source>
        <dbReference type="RefSeq" id="XP_028374890.1"/>
    </source>
</evidence>
<feature type="compositionally biased region" description="Low complexity" evidence="14">
    <location>
        <begin position="532"/>
        <end position="542"/>
    </location>
</feature>
<evidence type="ECO:0000256" key="8">
    <source>
        <dbReference type="ARBA" id="ARBA00023212"/>
    </source>
</evidence>
<feature type="region of interest" description="Disordered" evidence="14">
    <location>
        <begin position="354"/>
        <end position="380"/>
    </location>
</feature>
<feature type="region of interest" description="Disordered" evidence="14">
    <location>
        <begin position="857"/>
        <end position="941"/>
    </location>
</feature>
<keyword evidence="10" id="KW-0844">Vision</keyword>
<feature type="compositionally biased region" description="Low complexity" evidence="14">
    <location>
        <begin position="1874"/>
        <end position="1893"/>
    </location>
</feature>
<dbReference type="GO" id="GO:0035082">
    <property type="term" value="P:axoneme assembly"/>
    <property type="evidence" value="ECO:0007669"/>
    <property type="project" value="TreeGrafter"/>
</dbReference>
<evidence type="ECO:0000256" key="3">
    <source>
        <dbReference type="ARBA" id="ARBA00022490"/>
    </source>
</evidence>
<dbReference type="GO" id="GO:0005930">
    <property type="term" value="C:axoneme"/>
    <property type="evidence" value="ECO:0007669"/>
    <property type="project" value="UniProtKB-SubCell"/>
</dbReference>
<feature type="compositionally biased region" description="Polar residues" evidence="14">
    <location>
        <begin position="1410"/>
        <end position="1422"/>
    </location>
</feature>
<comment type="subcellular location">
    <subcellularLocation>
        <location evidence="2">Cell projection</location>
        <location evidence="2">Cilium</location>
        <location evidence="2">Photoreceptor outer segment</location>
    </subcellularLocation>
    <subcellularLocation>
        <location evidence="1">Cytoplasm</location>
        <location evidence="1">Cytoskeleton</location>
        <location evidence="1">Cilium axoneme</location>
    </subcellularLocation>
</comment>
<keyword evidence="8" id="KW-0206">Cytoskeleton</keyword>
<dbReference type="RefSeq" id="XP_028374890.1">
    <property type="nucleotide sequence ID" value="XM_028519089.2"/>
</dbReference>
<gene>
    <name evidence="17 18 19 20" type="primary">RP1L1</name>
</gene>
<feature type="compositionally biased region" description="Gly residues" evidence="14">
    <location>
        <begin position="1654"/>
        <end position="1668"/>
    </location>
</feature>
<protein>
    <recommendedName>
        <fullName evidence="13">Retinitis pigmentosa 1-like 1 protein</fullName>
    </recommendedName>
</protein>
<feature type="compositionally biased region" description="Basic and acidic residues" evidence="14">
    <location>
        <begin position="543"/>
        <end position="552"/>
    </location>
</feature>
<dbReference type="GO" id="GO:0060041">
    <property type="term" value="P:retina development in camera-type eye"/>
    <property type="evidence" value="ECO:0007669"/>
    <property type="project" value="TreeGrafter"/>
</dbReference>
<keyword evidence="4" id="KW-0716">Sensory transduction</keyword>
<dbReference type="RefSeq" id="XP_035887913.1">
    <property type="nucleotide sequence ID" value="XM_036032020.1"/>
</dbReference>
<feature type="region of interest" description="Disordered" evidence="14">
    <location>
        <begin position="1620"/>
        <end position="1937"/>
    </location>
</feature>
<keyword evidence="9" id="KW-0966">Cell projection</keyword>
<feature type="compositionally biased region" description="Basic and acidic residues" evidence="14">
    <location>
        <begin position="996"/>
        <end position="1006"/>
    </location>
</feature>
<evidence type="ECO:0000256" key="7">
    <source>
        <dbReference type="ARBA" id="ARBA00023069"/>
    </source>
</evidence>
<evidence type="ECO:0000256" key="2">
    <source>
        <dbReference type="ARBA" id="ARBA00004504"/>
    </source>
</evidence>
<dbReference type="FunFam" id="3.10.20.230:FF:000010">
    <property type="entry name" value="Retinitis pigmentosa 1-like 1a"/>
    <property type="match status" value="1"/>
</dbReference>
<evidence type="ECO:0000313" key="18">
    <source>
        <dbReference type="RefSeq" id="XP_035887912.1"/>
    </source>
</evidence>
<comment type="subunit">
    <text evidence="12">Interacts with RP1; has a synergistic effect with RP1 in photoreceptor differentiation.</text>
</comment>
<feature type="compositionally biased region" description="Low complexity" evidence="14">
    <location>
        <begin position="111"/>
        <end position="129"/>
    </location>
</feature>
<dbReference type="InterPro" id="IPR036572">
    <property type="entry name" value="Doublecortin_dom_sf"/>
</dbReference>
<proteinExistence type="predicted"/>
<feature type="compositionally biased region" description="Gly residues" evidence="14">
    <location>
        <begin position="1201"/>
        <end position="1212"/>
    </location>
</feature>
<evidence type="ECO:0000256" key="1">
    <source>
        <dbReference type="ARBA" id="ARBA00004430"/>
    </source>
</evidence>
<dbReference type="CTD" id="94137"/>
<dbReference type="GO" id="GO:0045494">
    <property type="term" value="P:photoreceptor cell maintenance"/>
    <property type="evidence" value="ECO:0007669"/>
    <property type="project" value="UniProtKB-ARBA"/>
</dbReference>
<feature type="compositionally biased region" description="Low complexity" evidence="14">
    <location>
        <begin position="648"/>
        <end position="667"/>
    </location>
</feature>
<feature type="compositionally biased region" description="Gly residues" evidence="14">
    <location>
        <begin position="506"/>
        <end position="516"/>
    </location>
</feature>
<feature type="domain" description="Doublecortin" evidence="15">
    <location>
        <begin position="34"/>
        <end position="109"/>
    </location>
</feature>
<feature type="compositionally biased region" description="Polar residues" evidence="14">
    <location>
        <begin position="684"/>
        <end position="694"/>
    </location>
</feature>
<evidence type="ECO:0000256" key="11">
    <source>
        <dbReference type="ARBA" id="ARBA00057781"/>
    </source>
</evidence>
<evidence type="ECO:0000313" key="19">
    <source>
        <dbReference type="RefSeq" id="XP_035887913.1"/>
    </source>
</evidence>
<sequence>MNSAPRDAQAPSYRECLLPSMARTPSVTQVTPAKKITFLKRGDPQFSGVRLAVHQRTFKSFGALMDELSQRVPLSFGVRSVTTPRGLHSLSALEQLEDGGCYLCSDKKPPKTSSGPGQPQGGSPSTQQSRDVEDRCEAPGTSSSLRNPKAPKRIMLVKNGDPRFQQTMVLSHRNTRSLSAFLSKASDLLHFPVRQVYTTSGKKVDSLKALLHSPPVLVCAGPESFRPAAMEGVRRSGTETLSGQTSRNKNGSWGPKAKQSVIHSRSRLGSRLRQFPLLSERSGLSDPRVSLHHAWMGPDPDRRPEDTPAQLGPLVASDDVEKKVHVNEDGSLSVEMKVRFHLLGSDMLLRSRRGGRASALTATSGDGHPGGSSEPGTQGLGTQEVACKEAFEQGRWQPGSRYEIWMNPLYAAHEEGTAAPGRARPAPHAHSGGRWSRGVAGRKSSSKDSVSPASSDRPPEGSEPNSSCCSRSPEGSVGSGDLHLSPRATSQRGPEWGAGHVPQVSGGPGSEGGGLGSRDHSCLKPRTQRVTGALSDSSASAGSHEESSERGKWHQGHQSKTRAMTSPRKATHRGGPCSSTMNLSCLGNKDPWEKGNGPGPRHTQARDECGVRQQLASGHFSSGDIAEGCSLSSTCISATGRRRKQESRASAVASPSSSGLGRGLQRGCPRQHLGQRDTHCPLNSPVSRQTQGPPSTGRGCPASPAPHFPGSSSSTRNPVSRDPEPHPSASLHSQDARGVSSAPVTPMSDSDCVSDLCPAYSPTDRNPEFRANSLCNSSDSCSSLANSQGENIGGDVPKPPWHLPLPVGQHEVRQPAAQQGGCRTPCGETHAQTQGSPEPVSEAPLVCSRHCPTLPRAQSSVKNHGLPCSSNGDHRAASGPGGTTLGEEQLDAQRPCPPSSQSGGPGRAVRAVRRGSLEARPARMCQGQVAGGGAGLEEREDKGSVTLGALPRASPEAVVREWLSNIPEEPEPAKYETVDGSVGVAGDGTEGPTEDPADRHSPRSLEEPAQARQRSLEGATSEKAEPEGPLPVTGDAGPQPGEGLPHSGVSEAPTEARAGGAAAGDCGVGQCVLPRRVSASVQVMKALMGCKQGRPSSLPEVSGPVGRRLSRSAQALVMCLARLHFFDEDLGSPTSKVRFTDSPQYQELLSTFQALWPRCGLGPGELDSGLREFGRCQALPGLRSQAVTEDFTPTSSSGVDVGSGSGGSGEGRGPCAVDCALVSERIDLPLEIPYQRPDSRTSENPEELGRQQLSGCMASSSSQARACATRKGEAEGSSGGQMLGGNLDQVGKSRMQGEAVQLEKITEEEERAELQGEAVGGFLEEERAMGQELSGAGSQEGEGARDQESVQEEEAGTDPASAMLSPAGRRETRAETLGSLGERDSNASGSQSGPNMEPCLEELPRAAGTSHEQTQAKSTQQAGEKGSPAAHRVSLDPDPLWVSSLLRKMEKAFMAHLASATASLRARWSLQGHELLDQMVAELQQDVGQRLQDSTVKELRKIQSRAGRKAPGPPKVALRWETSQQTEQRRHRLRGLRNLSAFSEQPLARGTLSLSLEGVPNLSGALGTQLGGKAEEEEFCPCEACLRKKVIPASPKSTVGIASLPIKEAFDLQQILQKKKGGCASGETAGRAPEKTGMELHQRDPSGTGTVQGADGGLEPGLGQGAGAREGDEDEDSQTLSRGEDAEGAEEDAAAWQRGGNTGPRAGRHPEAVEWEERAVGLREGNPEWGSGARGPSRQNDGADTVEVQGTEGEGQPASRRGSQGEKEGSPQAGPRWGQSGEASGPSSSDPERRPTPALAAGEDTLSHGSGTKTGLSWSRTSSLGNCSQLSQKGSEEELSTGDMRTFSDEPKGVPASERRVTDMYPESSTSEQEGPSAGSGTPEPGTGEGLSPEPRPGQASDLEAEEVVKRLSGTERRLSNLTTDRTDGFDQDDLDF</sequence>